<accession>A0ABX2P9K4</accession>
<protein>
    <recommendedName>
        <fullName evidence="3">Arc-like DNA binding domain-containing protein</fullName>
    </recommendedName>
</protein>
<organism evidence="1 2">
    <name type="scientific">Asaia spathodeae</name>
    <dbReference type="NCBI Taxonomy" id="657016"/>
    <lineage>
        <taxon>Bacteria</taxon>
        <taxon>Pseudomonadati</taxon>
        <taxon>Pseudomonadota</taxon>
        <taxon>Alphaproteobacteria</taxon>
        <taxon>Acetobacterales</taxon>
        <taxon>Acetobacteraceae</taxon>
        <taxon>Asaia</taxon>
    </lineage>
</organism>
<evidence type="ECO:0008006" key="3">
    <source>
        <dbReference type="Google" id="ProtNLM"/>
    </source>
</evidence>
<keyword evidence="2" id="KW-1185">Reference proteome</keyword>
<proteinExistence type="predicted"/>
<evidence type="ECO:0000313" key="2">
    <source>
        <dbReference type="Proteomes" id="UP001516351"/>
    </source>
</evidence>
<name>A0ABX2P9K4_9PROT</name>
<reference evidence="1 2" key="1">
    <citation type="submission" date="2020-06" db="EMBL/GenBank/DDBJ databases">
        <title>Synonyms of Asaia species.</title>
        <authorList>
            <person name="Sombolestani A."/>
        </authorList>
    </citation>
    <scope>NUCLEOTIDE SEQUENCE [LARGE SCALE GENOMIC DNA]</scope>
    <source>
        <strain evidence="1 2">LMG 27047</strain>
    </source>
</reference>
<gene>
    <name evidence="1" type="ORF">HW542_15510</name>
</gene>
<dbReference type="EMBL" id="JABXXV010000011">
    <property type="protein sequence ID" value="NVN48207.1"/>
    <property type="molecule type" value="Genomic_DNA"/>
</dbReference>
<sequence>MGRKKQWTERLQLTLPSGAKERIDSVLVEGEDRNAMVRQAIETEIRKRTKRSTKANAVRIRDGE</sequence>
<evidence type="ECO:0000313" key="1">
    <source>
        <dbReference type="EMBL" id="NVN48207.1"/>
    </source>
</evidence>
<dbReference type="Proteomes" id="UP001516351">
    <property type="component" value="Unassembled WGS sequence"/>
</dbReference>
<comment type="caution">
    <text evidence="1">The sequence shown here is derived from an EMBL/GenBank/DDBJ whole genome shotgun (WGS) entry which is preliminary data.</text>
</comment>
<dbReference type="RefSeq" id="WP_267311311.1">
    <property type="nucleotide sequence ID" value="NZ_JABXXV010000011.1"/>
</dbReference>